<name>A0ABP9U9I8_9DEIO</name>
<evidence type="ECO:0000256" key="1">
    <source>
        <dbReference type="ARBA" id="ARBA00008520"/>
    </source>
</evidence>
<accession>A0ABP9U9I8</accession>
<dbReference type="EMBL" id="BAABQU010000005">
    <property type="protein sequence ID" value="GAA5439120.1"/>
    <property type="molecule type" value="Genomic_DNA"/>
</dbReference>
<keyword evidence="3 4" id="KW-0732">Signal</keyword>
<reference evidence="5 6" key="1">
    <citation type="submission" date="2024-02" db="EMBL/GenBank/DDBJ databases">
        <title>Deinococcus caeni NBRC 101312.</title>
        <authorList>
            <person name="Ichikawa N."/>
            <person name="Katano-Makiyama Y."/>
            <person name="Hidaka K."/>
        </authorList>
    </citation>
    <scope>NUCLEOTIDE SEQUENCE [LARGE SCALE GENOMIC DNA]</scope>
    <source>
        <strain evidence="5 6">NBRC 101312</strain>
    </source>
</reference>
<dbReference type="RefSeq" id="WP_345441853.1">
    <property type="nucleotide sequence ID" value="NZ_BAABQU010000005.1"/>
</dbReference>
<keyword evidence="2" id="KW-0813">Transport</keyword>
<evidence type="ECO:0000256" key="4">
    <source>
        <dbReference type="SAM" id="SignalP"/>
    </source>
</evidence>
<dbReference type="PANTHER" id="PTHR30061:SF50">
    <property type="entry name" value="MALTOSE_MALTODEXTRIN-BINDING PERIPLASMIC PROTEIN"/>
    <property type="match status" value="1"/>
</dbReference>
<gene>
    <name evidence="5" type="primary">ugpB_1</name>
    <name evidence="5" type="ORF">Dcae01_00619</name>
</gene>
<dbReference type="Gene3D" id="3.40.190.10">
    <property type="entry name" value="Periplasmic binding protein-like II"/>
    <property type="match status" value="2"/>
</dbReference>
<evidence type="ECO:0000313" key="6">
    <source>
        <dbReference type="Proteomes" id="UP001423409"/>
    </source>
</evidence>
<dbReference type="Proteomes" id="UP001423409">
    <property type="component" value="Unassembled WGS sequence"/>
</dbReference>
<organism evidence="5 6">
    <name type="scientific">Deinococcus caeni</name>
    <dbReference type="NCBI Taxonomy" id="569127"/>
    <lineage>
        <taxon>Bacteria</taxon>
        <taxon>Thermotogati</taxon>
        <taxon>Deinococcota</taxon>
        <taxon>Deinococci</taxon>
        <taxon>Deinococcales</taxon>
        <taxon>Deinococcaceae</taxon>
        <taxon>Deinococcus</taxon>
    </lineage>
</organism>
<feature type="signal peptide" evidence="4">
    <location>
        <begin position="1"/>
        <end position="20"/>
    </location>
</feature>
<evidence type="ECO:0000256" key="2">
    <source>
        <dbReference type="ARBA" id="ARBA00022448"/>
    </source>
</evidence>
<evidence type="ECO:0000256" key="3">
    <source>
        <dbReference type="ARBA" id="ARBA00022729"/>
    </source>
</evidence>
<protein>
    <submittedName>
        <fullName evidence="5">Sn-glycerol-3-phosphate-binding periplasmic protein UgpB</fullName>
    </submittedName>
</protein>
<dbReference type="InterPro" id="IPR006059">
    <property type="entry name" value="SBP"/>
</dbReference>
<comment type="caution">
    <text evidence="5">The sequence shown here is derived from an EMBL/GenBank/DDBJ whole genome shotgun (WGS) entry which is preliminary data.</text>
</comment>
<keyword evidence="6" id="KW-1185">Reference proteome</keyword>
<sequence>MRSLVSLLTLTLLVPASAQAAPVRVEFWHAMTGVKDTVATYARDFNRSQSTYEVVPVAQGNYRELLPKLQAAQKAGRAPALVQLEFTQFPALAAAGQLTDLTRTVDALPDALKNDFYPAVWRAGEMGGRTYGLPWNVSVPVLMFNARILENAEQKVPDTWADLERVSRALATGGRRPLVVAADAWTFEANVLSRGGTLSSGREPRLNSPDAAEALTQLARMSAAGHAQPRTLNEATRAAIDFARGQNVFVLASVANWTDARRLPLFKLGVAPFPCEKPGACTVPLGGATLAVPRGTPATEQAGAAAFWQYLSAPDRLANWVQVTAYAPARRAAVPLLDGWYAKNPQLRAAHAQMNRAVPRPTTPEYAAWTVLLEDAMQKATTGKLSARAALDEAQRQAQR</sequence>
<feature type="chain" id="PRO_5045590547" evidence="4">
    <location>
        <begin position="21"/>
        <end position="400"/>
    </location>
</feature>
<dbReference type="Pfam" id="PF13416">
    <property type="entry name" value="SBP_bac_8"/>
    <property type="match status" value="1"/>
</dbReference>
<proteinExistence type="inferred from homology"/>
<dbReference type="SUPFAM" id="SSF53850">
    <property type="entry name" value="Periplasmic binding protein-like II"/>
    <property type="match status" value="1"/>
</dbReference>
<dbReference type="CDD" id="cd14748">
    <property type="entry name" value="PBP2_UgpB"/>
    <property type="match status" value="1"/>
</dbReference>
<comment type="similarity">
    <text evidence="1">Belongs to the bacterial solute-binding protein 1 family.</text>
</comment>
<dbReference type="PANTHER" id="PTHR30061">
    <property type="entry name" value="MALTOSE-BINDING PERIPLASMIC PROTEIN"/>
    <property type="match status" value="1"/>
</dbReference>
<evidence type="ECO:0000313" key="5">
    <source>
        <dbReference type="EMBL" id="GAA5439120.1"/>
    </source>
</evidence>